<reference evidence="1" key="1">
    <citation type="submission" date="2018-02" db="EMBL/GenBank/DDBJ databases">
        <title>Rhizophora mucronata_Transcriptome.</title>
        <authorList>
            <person name="Meera S.P."/>
            <person name="Sreeshan A."/>
            <person name="Augustine A."/>
        </authorList>
    </citation>
    <scope>NUCLEOTIDE SEQUENCE</scope>
    <source>
        <tissue evidence="1">Leaf</tissue>
    </source>
</reference>
<dbReference type="AlphaFoldDB" id="A0A2P2NYM3"/>
<organism evidence="1">
    <name type="scientific">Rhizophora mucronata</name>
    <name type="common">Asiatic mangrove</name>
    <dbReference type="NCBI Taxonomy" id="61149"/>
    <lineage>
        <taxon>Eukaryota</taxon>
        <taxon>Viridiplantae</taxon>
        <taxon>Streptophyta</taxon>
        <taxon>Embryophyta</taxon>
        <taxon>Tracheophyta</taxon>
        <taxon>Spermatophyta</taxon>
        <taxon>Magnoliopsida</taxon>
        <taxon>eudicotyledons</taxon>
        <taxon>Gunneridae</taxon>
        <taxon>Pentapetalae</taxon>
        <taxon>rosids</taxon>
        <taxon>fabids</taxon>
        <taxon>Malpighiales</taxon>
        <taxon>Rhizophoraceae</taxon>
        <taxon>Rhizophora</taxon>
    </lineage>
</organism>
<dbReference type="EMBL" id="GGEC01067134">
    <property type="protein sequence ID" value="MBX47618.1"/>
    <property type="molecule type" value="Transcribed_RNA"/>
</dbReference>
<name>A0A2P2NYM3_RHIMU</name>
<proteinExistence type="predicted"/>
<evidence type="ECO:0000313" key="1">
    <source>
        <dbReference type="EMBL" id="MBX47618.1"/>
    </source>
</evidence>
<accession>A0A2P2NYM3</accession>
<protein>
    <submittedName>
        <fullName evidence="1">Uncharacterized protein</fullName>
    </submittedName>
</protein>
<sequence length="95" mass="11254">MHFIYEIKQQEQLEPLENNYQTPLECGLLQSEMKTPAPLLHFLLPEPTKMLWWVSLIHTVYNFYELQVILFSLLELLKDLFQAPKRHKVQAISSA</sequence>